<feature type="transmembrane region" description="Helical" evidence="1">
    <location>
        <begin position="243"/>
        <end position="259"/>
    </location>
</feature>
<keyword evidence="1" id="KW-0472">Membrane</keyword>
<feature type="transmembrane region" description="Helical" evidence="1">
    <location>
        <begin position="191"/>
        <end position="208"/>
    </location>
</feature>
<dbReference type="Proteomes" id="UP000095468">
    <property type="component" value="Unassembled WGS sequence"/>
</dbReference>
<evidence type="ECO:0000313" key="3">
    <source>
        <dbReference type="Proteomes" id="UP000095468"/>
    </source>
</evidence>
<protein>
    <submittedName>
        <fullName evidence="2">Predicted membrane protein</fullName>
    </submittedName>
</protein>
<dbReference type="Pfam" id="PF09913">
    <property type="entry name" value="DUF2142"/>
    <property type="match status" value="1"/>
</dbReference>
<keyword evidence="1" id="KW-0812">Transmembrane</keyword>
<feature type="transmembrane region" description="Helical" evidence="1">
    <location>
        <begin position="310"/>
        <end position="329"/>
    </location>
</feature>
<gene>
    <name evidence="2" type="ORF">ERS852381_01212</name>
</gene>
<feature type="transmembrane region" description="Helical" evidence="1">
    <location>
        <begin position="9"/>
        <end position="27"/>
    </location>
</feature>
<feature type="transmembrane region" description="Helical" evidence="1">
    <location>
        <begin position="63"/>
        <end position="83"/>
    </location>
</feature>
<organism evidence="2 3">
    <name type="scientific">Collinsella aerofaciens</name>
    <dbReference type="NCBI Taxonomy" id="74426"/>
    <lineage>
        <taxon>Bacteria</taxon>
        <taxon>Bacillati</taxon>
        <taxon>Actinomycetota</taxon>
        <taxon>Coriobacteriia</taxon>
        <taxon>Coriobacteriales</taxon>
        <taxon>Coriobacteriaceae</taxon>
        <taxon>Collinsella</taxon>
    </lineage>
</organism>
<feature type="transmembrane region" description="Helical" evidence="1">
    <location>
        <begin position="220"/>
        <end position="237"/>
    </location>
</feature>
<reference evidence="2 3" key="1">
    <citation type="submission" date="2015-09" db="EMBL/GenBank/DDBJ databases">
        <authorList>
            <consortium name="Pathogen Informatics"/>
        </authorList>
    </citation>
    <scope>NUCLEOTIDE SEQUENCE [LARGE SCALE GENOMIC DNA]</scope>
    <source>
        <strain evidence="2 3">2789STDY5608823</strain>
    </source>
</reference>
<dbReference type="InterPro" id="IPR018674">
    <property type="entry name" value="DUF2142_membrane"/>
</dbReference>
<evidence type="ECO:0000256" key="1">
    <source>
        <dbReference type="SAM" id="Phobius"/>
    </source>
</evidence>
<feature type="transmembrane region" description="Helical" evidence="1">
    <location>
        <begin position="487"/>
        <end position="507"/>
    </location>
</feature>
<sequence>MTSFVRCKPAFLAFAGLFAVYSVFWYLNNPRLLVLLTIAISLIIILVLGSVFARDKDRLQSEWVFLVLLISFLIIFCFIFPPFTAPDEGHHYFSTYWLVDSLPFNAHVTNDGAFLVRDIDYALYNSRQPGDAINSASFDSVIDGFSLFGNGQLVPFSEFSFSAGGENITAKLGSIIGLQIGLFFGLGAYPAFYMGRIGSALVFCFCAFQAFRIAPKGKSVIVFVSLLPMTLHLAASYSYDSGIIAYSLLVFACLMRGFFGEQRSIGKREVFIYLIISVLLAPCKVIYSGLILLGLFVPLSQFIDEKTGRFSRFLLIFCVMLSVLALRLASMSSLVSQTSDSSRGHEAGQLYSFGDILLHPKNSFLVFCRTLDSLGDFYWETTLGYSLGWLQENLRFPAFYMIPYLFFGFICCLDSSDEPSFLAAPVSFLFIFAFLLAALGSIASMWLAWTFNYENVIQGVQGRYFLPALPALLFGLRTRLFRFNSTSISVVTTGVCVMNCLYLIRFISVASCL</sequence>
<dbReference type="RefSeq" id="WP_055286597.1">
    <property type="nucleotide sequence ID" value="NZ_CYYP01000009.1"/>
</dbReference>
<dbReference type="AlphaFoldDB" id="A0A174D3Y9"/>
<feature type="transmembrane region" description="Helical" evidence="1">
    <location>
        <begin position="428"/>
        <end position="452"/>
    </location>
</feature>
<accession>A0A174D3Y9</accession>
<proteinExistence type="predicted"/>
<name>A0A174D3Y9_9ACTN</name>
<feature type="transmembrane region" description="Helical" evidence="1">
    <location>
        <begin position="398"/>
        <end position="416"/>
    </location>
</feature>
<evidence type="ECO:0000313" key="2">
    <source>
        <dbReference type="EMBL" id="CUO20361.1"/>
    </source>
</evidence>
<dbReference type="EMBL" id="CYYP01000009">
    <property type="protein sequence ID" value="CUO20361.1"/>
    <property type="molecule type" value="Genomic_DNA"/>
</dbReference>
<feature type="transmembrane region" description="Helical" evidence="1">
    <location>
        <begin position="33"/>
        <end position="51"/>
    </location>
</feature>
<feature type="transmembrane region" description="Helical" evidence="1">
    <location>
        <begin position="271"/>
        <end position="298"/>
    </location>
</feature>
<keyword evidence="1" id="KW-1133">Transmembrane helix</keyword>